<protein>
    <recommendedName>
        <fullName evidence="4">Legume lectin domain-containing protein</fullName>
    </recommendedName>
</protein>
<dbReference type="Gene3D" id="2.60.120.200">
    <property type="match status" value="1"/>
</dbReference>
<dbReference type="OrthoDB" id="695965at2759"/>
<feature type="domain" description="Legume lectin" evidence="4">
    <location>
        <begin position="2"/>
        <end position="72"/>
    </location>
</feature>
<keyword evidence="2" id="KW-0430">Lectin</keyword>
<dbReference type="InterPro" id="IPR013320">
    <property type="entry name" value="ConA-like_dom_sf"/>
</dbReference>
<evidence type="ECO:0000256" key="3">
    <source>
        <dbReference type="SAM" id="MobiDB-lite"/>
    </source>
</evidence>
<feature type="region of interest" description="Disordered" evidence="3">
    <location>
        <begin position="73"/>
        <end position="108"/>
    </location>
</feature>
<comment type="caution">
    <text evidence="5">The sequence shown here is derived from an EMBL/GenBank/DDBJ whole genome shotgun (WGS) entry which is preliminary data.</text>
</comment>
<evidence type="ECO:0000313" key="6">
    <source>
        <dbReference type="Proteomes" id="UP000604825"/>
    </source>
</evidence>
<dbReference type="Pfam" id="PF00139">
    <property type="entry name" value="Lectin_legB"/>
    <property type="match status" value="1"/>
</dbReference>
<comment type="similarity">
    <text evidence="1">Belongs to the leguminous lectin family.</text>
</comment>
<dbReference type="SUPFAM" id="SSF49899">
    <property type="entry name" value="Concanavalin A-like lectins/glucanases"/>
    <property type="match status" value="1"/>
</dbReference>
<accession>A0A811RG01</accession>
<evidence type="ECO:0000259" key="4">
    <source>
        <dbReference type="Pfam" id="PF00139"/>
    </source>
</evidence>
<dbReference type="PANTHER" id="PTHR32401">
    <property type="entry name" value="CONCANAVALIN A-LIKE LECTIN FAMILY PROTEIN"/>
    <property type="match status" value="1"/>
</dbReference>
<keyword evidence="6" id="KW-1185">Reference proteome</keyword>
<evidence type="ECO:0000256" key="2">
    <source>
        <dbReference type="ARBA" id="ARBA00022734"/>
    </source>
</evidence>
<dbReference type="Proteomes" id="UP000604825">
    <property type="component" value="Unassembled WGS sequence"/>
</dbReference>
<dbReference type="GO" id="GO:0030246">
    <property type="term" value="F:carbohydrate binding"/>
    <property type="evidence" value="ECO:0007669"/>
    <property type="project" value="UniProtKB-KW"/>
</dbReference>
<dbReference type="InterPro" id="IPR050258">
    <property type="entry name" value="Leguminous_Lectin"/>
</dbReference>
<sequence>MATVRYENVTKFLAVELTINGDTSYYVNATVDLKSYLPEHVAIGFSAATGGGGEQHQILSWSFISTLQEEQVAQAPPPPPLHQSPEIVQHPKTSRACMAAQTTQETTK</sequence>
<dbReference type="EMBL" id="CAJGYO010000014">
    <property type="protein sequence ID" value="CAD6268890.1"/>
    <property type="molecule type" value="Genomic_DNA"/>
</dbReference>
<evidence type="ECO:0000256" key="1">
    <source>
        <dbReference type="ARBA" id="ARBA00007606"/>
    </source>
</evidence>
<organism evidence="5 6">
    <name type="scientific">Miscanthus lutarioriparius</name>
    <dbReference type="NCBI Taxonomy" id="422564"/>
    <lineage>
        <taxon>Eukaryota</taxon>
        <taxon>Viridiplantae</taxon>
        <taxon>Streptophyta</taxon>
        <taxon>Embryophyta</taxon>
        <taxon>Tracheophyta</taxon>
        <taxon>Spermatophyta</taxon>
        <taxon>Magnoliopsida</taxon>
        <taxon>Liliopsida</taxon>
        <taxon>Poales</taxon>
        <taxon>Poaceae</taxon>
        <taxon>PACMAD clade</taxon>
        <taxon>Panicoideae</taxon>
        <taxon>Andropogonodae</taxon>
        <taxon>Andropogoneae</taxon>
        <taxon>Saccharinae</taxon>
        <taxon>Miscanthus</taxon>
    </lineage>
</organism>
<name>A0A811RG01_9POAL</name>
<evidence type="ECO:0000313" key="5">
    <source>
        <dbReference type="EMBL" id="CAD6268890.1"/>
    </source>
</evidence>
<dbReference type="AlphaFoldDB" id="A0A811RG01"/>
<reference evidence="5" key="1">
    <citation type="submission" date="2020-10" db="EMBL/GenBank/DDBJ databases">
        <authorList>
            <person name="Han B."/>
            <person name="Lu T."/>
            <person name="Zhao Q."/>
            <person name="Huang X."/>
            <person name="Zhao Y."/>
        </authorList>
    </citation>
    <scope>NUCLEOTIDE SEQUENCE</scope>
</reference>
<dbReference type="InterPro" id="IPR001220">
    <property type="entry name" value="Legume_lectin_dom"/>
</dbReference>
<gene>
    <name evidence="5" type="ORF">NCGR_LOCUS52195</name>
</gene>
<proteinExistence type="inferred from homology"/>
<dbReference type="PANTHER" id="PTHR32401:SF49">
    <property type="entry name" value="OS10G0129200 PROTEIN"/>
    <property type="match status" value="1"/>
</dbReference>